<evidence type="ECO:0000313" key="1">
    <source>
        <dbReference type="EMBL" id="GAH83455.1"/>
    </source>
</evidence>
<gene>
    <name evidence="1" type="ORF">S03H2_66771</name>
</gene>
<organism evidence="1">
    <name type="scientific">marine sediment metagenome</name>
    <dbReference type="NCBI Taxonomy" id="412755"/>
    <lineage>
        <taxon>unclassified sequences</taxon>
        <taxon>metagenomes</taxon>
        <taxon>ecological metagenomes</taxon>
    </lineage>
</organism>
<protein>
    <submittedName>
        <fullName evidence="1">Uncharacterized protein</fullName>
    </submittedName>
</protein>
<reference evidence="1" key="1">
    <citation type="journal article" date="2014" name="Front. Microbiol.">
        <title>High frequency of phylogenetically diverse reductive dehalogenase-homologous genes in deep subseafloor sedimentary metagenomes.</title>
        <authorList>
            <person name="Kawai M."/>
            <person name="Futagami T."/>
            <person name="Toyoda A."/>
            <person name="Takaki Y."/>
            <person name="Nishi S."/>
            <person name="Hori S."/>
            <person name="Arai W."/>
            <person name="Tsubouchi T."/>
            <person name="Morono Y."/>
            <person name="Uchiyama I."/>
            <person name="Ito T."/>
            <person name="Fujiyama A."/>
            <person name="Inagaki F."/>
            <person name="Takami H."/>
        </authorList>
    </citation>
    <scope>NUCLEOTIDE SEQUENCE</scope>
    <source>
        <strain evidence="1">Expedition CK06-06</strain>
    </source>
</reference>
<comment type="caution">
    <text evidence="1">The sequence shown here is derived from an EMBL/GenBank/DDBJ whole genome shotgun (WGS) entry which is preliminary data.</text>
</comment>
<dbReference type="EMBL" id="BARU01043635">
    <property type="protein sequence ID" value="GAH83455.1"/>
    <property type="molecule type" value="Genomic_DNA"/>
</dbReference>
<accession>X1JPX1</accession>
<dbReference type="AlphaFoldDB" id="X1JPX1"/>
<proteinExistence type="predicted"/>
<name>X1JPX1_9ZZZZ</name>
<sequence>MDYIKIKDNDYKLVIENIDLNKKYVSSECEGACACACAQPPPSPCSKMDIEQLLDNTKTIVTRKLEINE</sequence>